<feature type="region of interest" description="Disordered" evidence="1">
    <location>
        <begin position="66"/>
        <end position="109"/>
    </location>
</feature>
<evidence type="ECO:0000313" key="2">
    <source>
        <dbReference type="EMBL" id="OJI91796.1"/>
    </source>
</evidence>
<dbReference type="OrthoDB" id="7874671at2"/>
<name>A0A1L9NR55_9RHOB</name>
<dbReference type="Proteomes" id="UP000184514">
    <property type="component" value="Unassembled WGS sequence"/>
</dbReference>
<dbReference type="RefSeq" id="WP_072632447.1">
    <property type="nucleotide sequence ID" value="NZ_MLCB01000216.1"/>
</dbReference>
<proteinExistence type="predicted"/>
<organism evidence="2 3">
    <name type="scientific">Planktotalea frisia</name>
    <dbReference type="NCBI Taxonomy" id="696762"/>
    <lineage>
        <taxon>Bacteria</taxon>
        <taxon>Pseudomonadati</taxon>
        <taxon>Pseudomonadota</taxon>
        <taxon>Alphaproteobacteria</taxon>
        <taxon>Rhodobacterales</taxon>
        <taxon>Paracoccaceae</taxon>
        <taxon>Planktotalea</taxon>
    </lineage>
</organism>
<evidence type="ECO:0000256" key="1">
    <source>
        <dbReference type="SAM" id="MobiDB-lite"/>
    </source>
</evidence>
<dbReference type="AlphaFoldDB" id="A0A1L9NR55"/>
<gene>
    <name evidence="2" type="ORF">PFRI_39780</name>
</gene>
<keyword evidence="3" id="KW-1185">Reference proteome</keyword>
<comment type="caution">
    <text evidence="2">The sequence shown here is derived from an EMBL/GenBank/DDBJ whole genome shotgun (WGS) entry which is preliminary data.</text>
</comment>
<protein>
    <submittedName>
        <fullName evidence="2">Uncharacterized protein</fullName>
    </submittedName>
</protein>
<sequence>MLKIFNFLKKETGEVKLVTMRERFEAAQSEMNAVLENMSEMPVITVDATARRIEMAMPEYFADEALALPAPDKEETASQDATTSKPDTEDASSENSGEKDNNDTAKPAA</sequence>
<dbReference type="EMBL" id="MLCB01000216">
    <property type="protein sequence ID" value="OJI91796.1"/>
    <property type="molecule type" value="Genomic_DNA"/>
</dbReference>
<accession>A0A1L9NR55</accession>
<dbReference type="STRING" id="696762.PFRI_39780"/>
<evidence type="ECO:0000313" key="3">
    <source>
        <dbReference type="Proteomes" id="UP000184514"/>
    </source>
</evidence>
<reference evidence="2 3" key="1">
    <citation type="submission" date="2016-10" db="EMBL/GenBank/DDBJ databases">
        <title>Genome sequence of Planktotalea frisia SH6-1.</title>
        <authorList>
            <person name="Poehlein A."/>
            <person name="Bakenhus I."/>
            <person name="Voget S."/>
            <person name="Brinkhoff T."/>
            <person name="Simon M."/>
        </authorList>
    </citation>
    <scope>NUCLEOTIDE SEQUENCE [LARGE SCALE GENOMIC DNA]</scope>
    <source>
        <strain evidence="2 3">SH6-1</strain>
    </source>
</reference>